<dbReference type="Proteomes" id="UP001148482">
    <property type="component" value="Unassembled WGS sequence"/>
</dbReference>
<feature type="modified residue" description="4-aspartylphosphate" evidence="1">
    <location>
        <position position="59"/>
    </location>
</feature>
<dbReference type="SUPFAM" id="SSF52172">
    <property type="entry name" value="CheY-like"/>
    <property type="match status" value="1"/>
</dbReference>
<protein>
    <submittedName>
        <fullName evidence="3">Response regulator</fullName>
    </submittedName>
</protein>
<feature type="domain" description="Response regulatory" evidence="2">
    <location>
        <begin position="4"/>
        <end position="132"/>
    </location>
</feature>
<keyword evidence="4" id="KW-1185">Reference proteome</keyword>
<dbReference type="InterPro" id="IPR001789">
    <property type="entry name" value="Sig_transdc_resp-reg_receiver"/>
</dbReference>
<dbReference type="Pfam" id="PF00072">
    <property type="entry name" value="Response_reg"/>
    <property type="match status" value="1"/>
</dbReference>
<keyword evidence="1" id="KW-0597">Phosphoprotein</keyword>
<gene>
    <name evidence="3" type="ORF">OQ279_05970</name>
</gene>
<dbReference type="Gene3D" id="3.40.50.2300">
    <property type="match status" value="1"/>
</dbReference>
<dbReference type="AlphaFoldDB" id="A0A9X3I068"/>
<proteinExistence type="predicted"/>
<evidence type="ECO:0000313" key="4">
    <source>
        <dbReference type="Proteomes" id="UP001148482"/>
    </source>
</evidence>
<dbReference type="RefSeq" id="WP_266068931.1">
    <property type="nucleotide sequence ID" value="NZ_JAPJDA010000007.1"/>
</dbReference>
<evidence type="ECO:0000256" key="1">
    <source>
        <dbReference type="PROSITE-ProRule" id="PRU00169"/>
    </source>
</evidence>
<dbReference type="InterPro" id="IPR011006">
    <property type="entry name" value="CheY-like_superfamily"/>
</dbReference>
<dbReference type="GO" id="GO:0000160">
    <property type="term" value="P:phosphorelay signal transduction system"/>
    <property type="evidence" value="ECO:0007669"/>
    <property type="project" value="InterPro"/>
</dbReference>
<evidence type="ECO:0000259" key="2">
    <source>
        <dbReference type="PROSITE" id="PS50110"/>
    </source>
</evidence>
<organism evidence="3 4">
    <name type="scientific">Salinimicrobium profundisediminis</name>
    <dbReference type="NCBI Taxonomy" id="2994553"/>
    <lineage>
        <taxon>Bacteria</taxon>
        <taxon>Pseudomonadati</taxon>
        <taxon>Bacteroidota</taxon>
        <taxon>Flavobacteriia</taxon>
        <taxon>Flavobacteriales</taxon>
        <taxon>Flavobacteriaceae</taxon>
        <taxon>Salinimicrobium</taxon>
    </lineage>
</organism>
<sequence length="221" mass="25165">MFQKVLVAEDIDSINLAVAGLLNDLGICTVEHAQYCDEAWLLFKKAKREGSPFDLLICDLSFRPDHRPEKLRSGKELISAVKEEDPDLKVLVNTIEDNPQTVRTLWESGNIDGYVSKDRHGMRDLREAIQAVNKGDKYNSLRIERLLRDDTILILGDWEMELLRSIATGYTQDEIEGDFKTRGITPNSRSSIEKRLKELREDFGANTTPHLVGILKDLKLI</sequence>
<name>A0A9X3I068_9FLAO</name>
<accession>A0A9X3I068</accession>
<dbReference type="PROSITE" id="PS50110">
    <property type="entry name" value="RESPONSE_REGULATORY"/>
    <property type="match status" value="1"/>
</dbReference>
<comment type="caution">
    <text evidence="3">The sequence shown here is derived from an EMBL/GenBank/DDBJ whole genome shotgun (WGS) entry which is preliminary data.</text>
</comment>
<reference evidence="3" key="1">
    <citation type="submission" date="2022-11" db="EMBL/GenBank/DDBJ databases">
        <title>Salinimicrobium profundisediminis sp. nov., isolated from deep-sea sediment of the Mariana Trench.</title>
        <authorList>
            <person name="Fu H."/>
        </authorList>
    </citation>
    <scope>NUCLEOTIDE SEQUENCE</scope>
    <source>
        <strain evidence="3">MT39</strain>
    </source>
</reference>
<evidence type="ECO:0000313" key="3">
    <source>
        <dbReference type="EMBL" id="MCX2837695.1"/>
    </source>
</evidence>
<dbReference type="EMBL" id="JAPJDA010000007">
    <property type="protein sequence ID" value="MCX2837695.1"/>
    <property type="molecule type" value="Genomic_DNA"/>
</dbReference>